<evidence type="ECO:0000256" key="4">
    <source>
        <dbReference type="ARBA" id="ARBA00022801"/>
    </source>
</evidence>
<keyword evidence="11" id="KW-1185">Reference proteome</keyword>
<dbReference type="InterPro" id="IPR041122">
    <property type="entry name" value="RecJ_OB"/>
</dbReference>
<dbReference type="EMBL" id="LNYT01000006">
    <property type="protein sequence ID" value="KTD49437.1"/>
    <property type="molecule type" value="Genomic_DNA"/>
</dbReference>
<reference evidence="10 11" key="1">
    <citation type="submission" date="2015-11" db="EMBL/GenBank/DDBJ databases">
        <title>Genomic analysis of 38 Legionella species identifies large and diverse effector repertoires.</title>
        <authorList>
            <person name="Burstein D."/>
            <person name="Amaro F."/>
            <person name="Zusman T."/>
            <person name="Lifshitz Z."/>
            <person name="Cohen O."/>
            <person name="Gilbert J.A."/>
            <person name="Pupko T."/>
            <person name="Shuman H.A."/>
            <person name="Segal G."/>
        </authorList>
    </citation>
    <scope>NUCLEOTIDE SEQUENCE [LARGE SCALE GENOMIC DNA]</scope>
    <source>
        <strain evidence="10 11">WA-270A-C2</strain>
    </source>
</reference>
<dbReference type="NCBIfam" id="TIGR00644">
    <property type="entry name" value="recJ"/>
    <property type="match status" value="1"/>
</dbReference>
<dbReference type="PATRIC" id="fig|458.5.peg.555"/>
<dbReference type="Pfam" id="PF01368">
    <property type="entry name" value="DHH"/>
    <property type="match status" value="1"/>
</dbReference>
<dbReference type="Pfam" id="PF02272">
    <property type="entry name" value="DHHA1"/>
    <property type="match status" value="1"/>
</dbReference>
<feature type="domain" description="RecJ OB" evidence="9">
    <location>
        <begin position="466"/>
        <end position="570"/>
    </location>
</feature>
<evidence type="ECO:0000259" key="7">
    <source>
        <dbReference type="Pfam" id="PF01368"/>
    </source>
</evidence>
<dbReference type="FunFam" id="3.90.1640.30:FF:000001">
    <property type="entry name" value="Single-stranded-DNA-specific exonuclease RecJ"/>
    <property type="match status" value="1"/>
</dbReference>
<feature type="domain" description="DHHA1" evidence="8">
    <location>
        <begin position="359"/>
        <end position="450"/>
    </location>
</feature>
<evidence type="ECO:0000256" key="1">
    <source>
        <dbReference type="ARBA" id="ARBA00005915"/>
    </source>
</evidence>
<keyword evidence="4" id="KW-0378">Hydrolase</keyword>
<feature type="domain" description="DDH" evidence="7">
    <location>
        <begin position="70"/>
        <end position="229"/>
    </location>
</feature>
<dbReference type="GO" id="GO:0006281">
    <property type="term" value="P:DNA repair"/>
    <property type="evidence" value="ECO:0007669"/>
    <property type="project" value="InterPro"/>
</dbReference>
<dbReference type="PANTHER" id="PTHR30255">
    <property type="entry name" value="SINGLE-STRANDED-DNA-SPECIFIC EXONUCLEASE RECJ"/>
    <property type="match status" value="1"/>
</dbReference>
<proteinExistence type="inferred from homology"/>
<dbReference type="RefSeq" id="WP_058530667.1">
    <property type="nucleotide sequence ID" value="NZ_CAAAIN010000003.1"/>
</dbReference>
<keyword evidence="5 10" id="KW-0269">Exonuclease</keyword>
<keyword evidence="6" id="KW-0175">Coiled coil</keyword>
<dbReference type="Pfam" id="PF17768">
    <property type="entry name" value="RecJ_OB"/>
    <property type="match status" value="1"/>
</dbReference>
<name>A0A0W0XXB8_9GAMM</name>
<comment type="similarity">
    <text evidence="1">Belongs to the RecJ family.</text>
</comment>
<evidence type="ECO:0000259" key="9">
    <source>
        <dbReference type="Pfam" id="PF17768"/>
    </source>
</evidence>
<evidence type="ECO:0000256" key="5">
    <source>
        <dbReference type="ARBA" id="ARBA00022839"/>
    </source>
</evidence>
<dbReference type="InterPro" id="IPR001667">
    <property type="entry name" value="DDH_dom"/>
</dbReference>
<dbReference type="GO" id="GO:0008409">
    <property type="term" value="F:5'-3' exonuclease activity"/>
    <property type="evidence" value="ECO:0007669"/>
    <property type="project" value="InterPro"/>
</dbReference>
<evidence type="ECO:0000313" key="11">
    <source>
        <dbReference type="Proteomes" id="UP000054608"/>
    </source>
</evidence>
<feature type="coiled-coil region" evidence="6">
    <location>
        <begin position="311"/>
        <end position="338"/>
    </location>
</feature>
<evidence type="ECO:0000256" key="2">
    <source>
        <dbReference type="ARBA" id="ARBA00019841"/>
    </source>
</evidence>
<sequence length="576" mass="63590">MRIKQREIPEAMPQLHSLPPILQRIYATRGVTDEAQLDRRLQTLLPFSALKDIDKACLRLEQALREQQCILIIGDFDADGATSTALAVSALKAFGAQYVDFLVPNRFEFGYGLTSAIVEVAKKWQPDLIITVDNGIASIEGVDAANHANIDVLITDHHLPGEQLPNACAIVNPNQAGDLFESKSIAGVGVIFYVMLALRRHLVNSGWFAAQQLPEPNMAQFLDLVALGTVADVVALDQNNRIMVNQGLTRIRQGLCRPGIKAMITVAGRECSRLRESDLGFAVAPRLNAAGRLDDMSLGIACLLCEDEKQARVLAERLDELNQERRLIEAEMKEQALASVDDLIKKIDGQRLPVALCLMDKLWHQGVIGILAGRLKERYHRPVIAFAMVSETELKGSARSVTDLNIRDVLAAIDKDHPGLISKFGGHAMAAGLSLPVHSFSAFQAAFLAEVERHLDISQCEGQLLTDGPLKDTEFNLETAHLLQQAGPWGQQFPEPCFDNVFEILDQRVVGQNHLKLTFALPETGGTVDAIAFNVDRSQWPNHRVREVHAAYRLDINVYQGRTRLQLMIEALNPVS</sequence>
<dbReference type="InterPro" id="IPR004610">
    <property type="entry name" value="RecJ"/>
</dbReference>
<dbReference type="SUPFAM" id="SSF64182">
    <property type="entry name" value="DHH phosphoesterases"/>
    <property type="match status" value="1"/>
</dbReference>
<dbReference type="STRING" id="458.Lrub_0536"/>
<dbReference type="InterPro" id="IPR038763">
    <property type="entry name" value="DHH_sf"/>
</dbReference>
<evidence type="ECO:0000259" key="8">
    <source>
        <dbReference type="Pfam" id="PF02272"/>
    </source>
</evidence>
<evidence type="ECO:0000256" key="6">
    <source>
        <dbReference type="SAM" id="Coils"/>
    </source>
</evidence>
<keyword evidence="3" id="KW-0540">Nuclease</keyword>
<protein>
    <recommendedName>
        <fullName evidence="2">Single-stranded-DNA-specific exonuclease RecJ</fullName>
    </recommendedName>
</protein>
<dbReference type="OrthoDB" id="9809852at2"/>
<dbReference type="Gene3D" id="3.10.310.30">
    <property type="match status" value="1"/>
</dbReference>
<dbReference type="GO" id="GO:0006310">
    <property type="term" value="P:DNA recombination"/>
    <property type="evidence" value="ECO:0007669"/>
    <property type="project" value="InterPro"/>
</dbReference>
<dbReference type="PANTHER" id="PTHR30255:SF2">
    <property type="entry name" value="SINGLE-STRANDED-DNA-SPECIFIC EXONUCLEASE RECJ"/>
    <property type="match status" value="1"/>
</dbReference>
<dbReference type="AlphaFoldDB" id="A0A0W0XXB8"/>
<dbReference type="InterPro" id="IPR051673">
    <property type="entry name" value="SSDNA_exonuclease_RecJ"/>
</dbReference>
<dbReference type="InterPro" id="IPR003156">
    <property type="entry name" value="DHHA1_dom"/>
</dbReference>
<accession>A0A0W0XXB8</accession>
<evidence type="ECO:0000313" key="10">
    <source>
        <dbReference type="EMBL" id="KTD49437.1"/>
    </source>
</evidence>
<gene>
    <name evidence="10" type="primary">recJ</name>
    <name evidence="10" type="ORF">Lrub_0536</name>
</gene>
<dbReference type="Proteomes" id="UP000054608">
    <property type="component" value="Unassembled WGS sequence"/>
</dbReference>
<organism evidence="10 11">
    <name type="scientific">Legionella rubrilucens</name>
    <dbReference type="NCBI Taxonomy" id="458"/>
    <lineage>
        <taxon>Bacteria</taxon>
        <taxon>Pseudomonadati</taxon>
        <taxon>Pseudomonadota</taxon>
        <taxon>Gammaproteobacteria</taxon>
        <taxon>Legionellales</taxon>
        <taxon>Legionellaceae</taxon>
        <taxon>Legionella</taxon>
    </lineage>
</organism>
<comment type="caution">
    <text evidence="10">The sequence shown here is derived from an EMBL/GenBank/DDBJ whole genome shotgun (WGS) entry which is preliminary data.</text>
</comment>
<evidence type="ECO:0000256" key="3">
    <source>
        <dbReference type="ARBA" id="ARBA00022722"/>
    </source>
</evidence>
<dbReference type="GO" id="GO:0003676">
    <property type="term" value="F:nucleic acid binding"/>
    <property type="evidence" value="ECO:0007669"/>
    <property type="project" value="InterPro"/>
</dbReference>
<dbReference type="Gene3D" id="3.90.1640.30">
    <property type="match status" value="1"/>
</dbReference>